<proteinExistence type="predicted"/>
<reference evidence="2" key="1">
    <citation type="submission" date="2019-08" db="EMBL/GenBank/DDBJ databases">
        <title>Phocoena sinus (Vaquita) genome, mPhoSin1, primary haplotype.</title>
        <authorList>
            <person name="Morin P."/>
            <person name="Mountcastle J."/>
            <person name="Fungtammasan C."/>
            <person name="Rhie A."/>
            <person name="Rojas-Bracho L."/>
            <person name="Smith C.R."/>
            <person name="Taylor B.L."/>
            <person name="Gulland F.M.D."/>
            <person name="Musser W."/>
            <person name="Houck M."/>
            <person name="Haase B."/>
            <person name="Paez S."/>
            <person name="Howe K."/>
            <person name="Torrance J."/>
            <person name="Formenti G."/>
            <person name="Phillippy A."/>
            <person name="Ryder O."/>
            <person name="Jarvis E.D."/>
            <person name="Fedrigo O."/>
        </authorList>
    </citation>
    <scope>NUCLEOTIDE SEQUENCE [LARGE SCALE GENOMIC DNA]</scope>
</reference>
<sequence>MTEGQRCWVQLRGLPGKKCHGVSTPVFISLLLLLSCPSLKTQACQQLLWPLPSLLVAFRAKGMIHVMDFSTSQGGGVEHSSDQCFWNLYTRATNLCNTSSPPMRPSLP</sequence>
<name>A0A8C9E472_PHOSS</name>
<protein>
    <submittedName>
        <fullName evidence="2">Uncharacterized protein</fullName>
    </submittedName>
</protein>
<reference evidence="2" key="2">
    <citation type="submission" date="2025-08" db="UniProtKB">
        <authorList>
            <consortium name="Ensembl"/>
        </authorList>
    </citation>
    <scope>IDENTIFICATION</scope>
</reference>
<organism evidence="2 3">
    <name type="scientific">Phocoena sinus</name>
    <name type="common">Vaquita</name>
    <dbReference type="NCBI Taxonomy" id="42100"/>
    <lineage>
        <taxon>Eukaryota</taxon>
        <taxon>Metazoa</taxon>
        <taxon>Chordata</taxon>
        <taxon>Craniata</taxon>
        <taxon>Vertebrata</taxon>
        <taxon>Euteleostomi</taxon>
        <taxon>Mammalia</taxon>
        <taxon>Eutheria</taxon>
        <taxon>Laurasiatheria</taxon>
        <taxon>Artiodactyla</taxon>
        <taxon>Whippomorpha</taxon>
        <taxon>Cetacea</taxon>
        <taxon>Odontoceti</taxon>
        <taxon>Phocoenidae</taxon>
        <taxon>Phocoena</taxon>
    </lineage>
</organism>
<evidence type="ECO:0000313" key="3">
    <source>
        <dbReference type="Proteomes" id="UP000694554"/>
    </source>
</evidence>
<dbReference type="Proteomes" id="UP000694554">
    <property type="component" value="Chromosome 14"/>
</dbReference>
<dbReference type="Ensembl" id="ENSPSNT00000020561.1">
    <property type="protein sequence ID" value="ENSPSNP00000018245.1"/>
    <property type="gene ID" value="ENSPSNG00000013414.1"/>
</dbReference>
<reference evidence="2" key="3">
    <citation type="submission" date="2025-09" db="UniProtKB">
        <authorList>
            <consortium name="Ensembl"/>
        </authorList>
    </citation>
    <scope>IDENTIFICATION</scope>
</reference>
<keyword evidence="1" id="KW-0732">Signal</keyword>
<dbReference type="GeneTree" id="ENSGT00990000205314"/>
<evidence type="ECO:0000313" key="2">
    <source>
        <dbReference type="Ensembl" id="ENSPSNP00000018245.1"/>
    </source>
</evidence>
<evidence type="ECO:0000256" key="1">
    <source>
        <dbReference type="SAM" id="SignalP"/>
    </source>
</evidence>
<keyword evidence="3" id="KW-1185">Reference proteome</keyword>
<dbReference type="AlphaFoldDB" id="A0A8C9E472"/>
<feature type="chain" id="PRO_5034140237" evidence="1">
    <location>
        <begin position="44"/>
        <end position="108"/>
    </location>
</feature>
<accession>A0A8C9E472</accession>
<feature type="signal peptide" evidence="1">
    <location>
        <begin position="1"/>
        <end position="43"/>
    </location>
</feature>